<evidence type="ECO:0000313" key="3">
    <source>
        <dbReference type="Proteomes" id="UP000074247"/>
    </source>
</evidence>
<feature type="non-terminal residue" evidence="2">
    <location>
        <position position="118"/>
    </location>
</feature>
<name>A0A139Y476_TOXGO</name>
<evidence type="ECO:0000256" key="1">
    <source>
        <dbReference type="SAM" id="MobiDB-lite"/>
    </source>
</evidence>
<organism evidence="2 3">
    <name type="scientific">Toxoplasma gondii ARI</name>
    <dbReference type="NCBI Taxonomy" id="1074872"/>
    <lineage>
        <taxon>Eukaryota</taxon>
        <taxon>Sar</taxon>
        <taxon>Alveolata</taxon>
        <taxon>Apicomplexa</taxon>
        <taxon>Conoidasida</taxon>
        <taxon>Coccidia</taxon>
        <taxon>Eucoccidiorida</taxon>
        <taxon>Eimeriorina</taxon>
        <taxon>Sarcocystidae</taxon>
        <taxon>Toxoplasma</taxon>
    </lineage>
</organism>
<protein>
    <submittedName>
        <fullName evidence="2">HEAT repeat-containing protein</fullName>
    </submittedName>
</protein>
<dbReference type="AlphaFoldDB" id="A0A139Y476"/>
<evidence type="ECO:0000313" key="2">
    <source>
        <dbReference type="EMBL" id="KYF45912.1"/>
    </source>
</evidence>
<sequence>LGCSSGRPCRHRTTRDECPSGEGPSPGGGASARPRRRRDLGRSGARRESACNATRERSSVGEACSGPRTAERRQSLLRSRRGFSLCFGSPTSLLEGGVASRLCSAARTHRRRSNSSNS</sequence>
<accession>A0A139Y476</accession>
<dbReference type="Proteomes" id="UP000074247">
    <property type="component" value="Unassembled WGS sequence"/>
</dbReference>
<dbReference type="EMBL" id="AGQS02003954">
    <property type="protein sequence ID" value="KYF45912.1"/>
    <property type="molecule type" value="Genomic_DNA"/>
</dbReference>
<feature type="region of interest" description="Disordered" evidence="1">
    <location>
        <begin position="1"/>
        <end position="70"/>
    </location>
</feature>
<proteinExistence type="predicted"/>
<feature type="compositionally biased region" description="Basic and acidic residues" evidence="1">
    <location>
        <begin position="45"/>
        <end position="59"/>
    </location>
</feature>
<comment type="caution">
    <text evidence="2">The sequence shown here is derived from an EMBL/GenBank/DDBJ whole genome shotgun (WGS) entry which is preliminary data.</text>
</comment>
<reference evidence="2 3" key="1">
    <citation type="journal article" date="2016" name="Nat. Commun.">
        <title>Local admixture of amplified and diversified secreted pathogenesis determinants shapes mosaic Toxoplasma gondii genomes.</title>
        <authorList>
            <person name="Lorenzi H."/>
            <person name="Khan A."/>
            <person name="Behnke M.S."/>
            <person name="Namasivayam S."/>
            <person name="Swapna L.S."/>
            <person name="Hadjithomas M."/>
            <person name="Karamycheva S."/>
            <person name="Pinney D."/>
            <person name="Brunk B.P."/>
            <person name="Ajioka J.W."/>
            <person name="Ajzenberg D."/>
            <person name="Boothroyd J.C."/>
            <person name="Boyle J.P."/>
            <person name="Darde M.L."/>
            <person name="Diaz-Miranda M.A."/>
            <person name="Dubey J.P."/>
            <person name="Fritz H.M."/>
            <person name="Gennari S.M."/>
            <person name="Gregory B.D."/>
            <person name="Kim K."/>
            <person name="Saeij J.P."/>
            <person name="Su C."/>
            <person name="White M.W."/>
            <person name="Zhu X.Q."/>
            <person name="Howe D.K."/>
            <person name="Rosenthal B.M."/>
            <person name="Grigg M.E."/>
            <person name="Parkinson J."/>
            <person name="Liu L."/>
            <person name="Kissinger J.C."/>
            <person name="Roos D.S."/>
            <person name="Sibley L.D."/>
        </authorList>
    </citation>
    <scope>NUCLEOTIDE SEQUENCE [LARGE SCALE GENOMIC DNA]</scope>
    <source>
        <strain evidence="2 3">ARI</strain>
    </source>
</reference>
<gene>
    <name evidence="2" type="ORF">TGARI_229350D</name>
</gene>
<feature type="non-terminal residue" evidence="2">
    <location>
        <position position="1"/>
    </location>
</feature>
<dbReference type="VEuPathDB" id="ToxoDB:TGARI_229350D"/>